<sequence length="78" mass="9014">LGARHVPVIVLGWPAREIMMVPKYHTTIGKPGEVIGGSIEGLDAQVEELRRMIIRKLKEMKDEPTPYQTHELLLQRWR</sequence>
<feature type="non-terminal residue" evidence="1">
    <location>
        <position position="1"/>
    </location>
</feature>
<reference evidence="1" key="1">
    <citation type="journal article" date="2014" name="Front. Microbiol.">
        <title>High frequency of phylogenetically diverse reductive dehalogenase-homologous genes in deep subseafloor sedimentary metagenomes.</title>
        <authorList>
            <person name="Kawai M."/>
            <person name="Futagami T."/>
            <person name="Toyoda A."/>
            <person name="Takaki Y."/>
            <person name="Nishi S."/>
            <person name="Hori S."/>
            <person name="Arai W."/>
            <person name="Tsubouchi T."/>
            <person name="Morono Y."/>
            <person name="Uchiyama I."/>
            <person name="Ito T."/>
            <person name="Fujiyama A."/>
            <person name="Inagaki F."/>
            <person name="Takami H."/>
        </authorList>
    </citation>
    <scope>NUCLEOTIDE SEQUENCE</scope>
    <source>
        <strain evidence="1">Expedition CK06-06</strain>
    </source>
</reference>
<organism evidence="1">
    <name type="scientific">marine sediment metagenome</name>
    <dbReference type="NCBI Taxonomy" id="412755"/>
    <lineage>
        <taxon>unclassified sequences</taxon>
        <taxon>metagenomes</taxon>
        <taxon>ecological metagenomes</taxon>
    </lineage>
</organism>
<protein>
    <submittedName>
        <fullName evidence="1">Uncharacterized protein</fullName>
    </submittedName>
</protein>
<proteinExistence type="predicted"/>
<evidence type="ECO:0000313" key="1">
    <source>
        <dbReference type="EMBL" id="GAI51240.1"/>
    </source>
</evidence>
<comment type="caution">
    <text evidence="1">The sequence shown here is derived from an EMBL/GenBank/DDBJ whole genome shotgun (WGS) entry which is preliminary data.</text>
</comment>
<dbReference type="EMBL" id="BARV01041491">
    <property type="protein sequence ID" value="GAI51240.1"/>
    <property type="molecule type" value="Genomic_DNA"/>
</dbReference>
<gene>
    <name evidence="1" type="ORF">S06H3_62784</name>
</gene>
<name>X1QJP0_9ZZZZ</name>
<dbReference type="AlphaFoldDB" id="X1QJP0"/>
<accession>X1QJP0</accession>